<evidence type="ECO:0000313" key="7">
    <source>
        <dbReference type="EMBL" id="CAG6490028.1"/>
    </source>
</evidence>
<sequence>MAQPYVIRVMEEMGWGADGGFIPIANEANRKLLEYVNKLAERKGSVAGRVQASDARFGNLQVHLKSAQLEFDQNLKLLAEDKSQIDAEHGRLKLTENEGGRMRKMGRELQYERGDLEQHDQRAQKDMKKLASNMERFTERIKWAKAALVEWKQVMGNGEETNKLIEKYCKLDAGKAESLEAKRKILEDKVSKRRTTLVALAEEYRSLEQVLERTSQLYRQAHTERRQLVLTWKEAVKHMNQREEDIKEVEGEIDRAREFSDLLSEDLKAQDEFLEEQQRNNREIELGIAELNVEVSKLRNRLNALTDNVQLKTNEYQITRKAVQNVSNKLTSMRNKNRQALMEEAEKERQIHTNLSQLEELREKFENFRSKTLCAQERLRQLNEIVEQEERQMKVLSDETARLSTALYRAQSQLVAMKDEEKLLRIEVLSTESGIGKIKAAMKIQEREIIRQTEISYNVDYNIEKLEERIANMRGENKQEGANRAHAKLVQAEAIYLARKQNYSLLQAQIAKVQIDFRNLNSIYQQDYEEIERMVGKLKEKSLIVEGGEKKLRQCTTENQERLVERSLLKMRIKQMESRVDKQNDKMYTLERHRMELETAITERLIDINSQKDMLLLKKKYLQDERATLKADISERALKIEQLKNRYDLSLDLLGKNDDGTIVTATQIKIQNAQEKYILLREGSELNVKILKAEEDLKALENTLKVMNFSNESYKRGFQKVDEDNPDIQQLNQIQNDYCKAVTALKSVRTDLAFNTENLHNLNEEREESDKGLEAAQKNRLDSNDILLKIQKELLDQKTKIQRAERELRLAIKAAKAKTNDEELLLTFQKDLNLKELEERNSMAMHQIADLVDFAPDLNPTVSKYFYDKGLRLPVIRRTKSQISWRSENSPGSDLSGRGDTASSKPMSKMSACSTSTRSSDSDIAKSFDNRMSAGLSVILIDFPGASSKKTQGTMKK</sequence>
<dbReference type="GO" id="GO:0005576">
    <property type="term" value="C:extracellular region"/>
    <property type="evidence" value="ECO:0007669"/>
    <property type="project" value="GOC"/>
</dbReference>
<proteinExistence type="inferred from homology"/>
<evidence type="ECO:0000256" key="3">
    <source>
        <dbReference type="ARBA" id="ARBA00023054"/>
    </source>
</evidence>
<reference evidence="7" key="1">
    <citation type="submission" date="2021-05" db="EMBL/GenBank/DDBJ databases">
        <authorList>
            <person name="Alioto T."/>
            <person name="Alioto T."/>
            <person name="Gomez Garrido J."/>
        </authorList>
    </citation>
    <scope>NUCLEOTIDE SEQUENCE</scope>
</reference>
<feature type="compositionally biased region" description="Polar residues" evidence="6">
    <location>
        <begin position="882"/>
        <end position="893"/>
    </location>
</feature>
<evidence type="ECO:0000256" key="4">
    <source>
        <dbReference type="ARBA" id="ARBA00045182"/>
    </source>
</evidence>
<dbReference type="EMBL" id="HBUE01113919">
    <property type="protein sequence ID" value="CAG6490027.1"/>
    <property type="molecule type" value="Transcribed_RNA"/>
</dbReference>
<dbReference type="GO" id="GO:0036159">
    <property type="term" value="P:inner dynein arm assembly"/>
    <property type="evidence" value="ECO:0007669"/>
    <property type="project" value="InterPro"/>
</dbReference>
<feature type="coiled-coil region" evidence="5">
    <location>
        <begin position="566"/>
        <end position="593"/>
    </location>
</feature>
<protein>
    <recommendedName>
        <fullName evidence="2">Coiled-coil domain-containing protein 39</fullName>
    </recommendedName>
</protein>
<evidence type="ECO:0000256" key="2">
    <source>
        <dbReference type="ARBA" id="ARBA00016725"/>
    </source>
</evidence>
<dbReference type="Pfam" id="PF24161">
    <property type="entry name" value="CCDC39"/>
    <property type="match status" value="1"/>
</dbReference>
<dbReference type="PANTHER" id="PTHR18962">
    <property type="entry name" value="COILED-COIL DOMAIN-CONTAINING PROTEIN 39"/>
    <property type="match status" value="1"/>
</dbReference>
<comment type="function">
    <text evidence="4">Required for assembly of dynein regulatory complex (DRC) and inner dynein arm (IDA) complexes, which are responsible for ciliary beat regulation, thereby playing a central role in motility in cilia and flagella. Probably acts together with CCDC40 to form a molecular ruler that determines the 96 nanometer (nm) repeat length and arrangements of components in cilia and flagella. Not required for outer dynein arm complexes assembly.</text>
</comment>
<evidence type="ECO:0000256" key="5">
    <source>
        <dbReference type="SAM" id="Coils"/>
    </source>
</evidence>
<dbReference type="AlphaFoldDB" id="A0A8D8C9K0"/>
<keyword evidence="3 5" id="KW-0175">Coiled coil</keyword>
<dbReference type="PANTHER" id="PTHR18962:SF0">
    <property type="entry name" value="COILED-COIL DOMAIN-CONTAINING PROTEIN 39"/>
    <property type="match status" value="1"/>
</dbReference>
<feature type="coiled-coil region" evidence="5">
    <location>
        <begin position="745"/>
        <end position="821"/>
    </location>
</feature>
<accession>A0A8D8C9K0</accession>
<evidence type="ECO:0000256" key="1">
    <source>
        <dbReference type="ARBA" id="ARBA00005805"/>
    </source>
</evidence>
<dbReference type="InterPro" id="IPR033290">
    <property type="entry name" value="CCDC39"/>
</dbReference>
<name>A0A8D8C9K0_CULPI</name>
<dbReference type="GO" id="GO:0060287">
    <property type="term" value="P:epithelial cilium movement involved in determination of left/right asymmetry"/>
    <property type="evidence" value="ECO:0007669"/>
    <property type="project" value="TreeGrafter"/>
</dbReference>
<comment type="similarity">
    <text evidence="1">Belongs to the CCDC39 family.</text>
</comment>
<feature type="region of interest" description="Disordered" evidence="6">
    <location>
        <begin position="882"/>
        <end position="924"/>
    </location>
</feature>
<dbReference type="EMBL" id="HBUE01113920">
    <property type="protein sequence ID" value="CAG6490028.1"/>
    <property type="molecule type" value="Transcribed_RNA"/>
</dbReference>
<feature type="compositionally biased region" description="Low complexity" evidence="6">
    <location>
        <begin position="908"/>
        <end position="919"/>
    </location>
</feature>
<feature type="coiled-coil region" evidence="5">
    <location>
        <begin position="197"/>
        <end position="406"/>
    </location>
</feature>
<organism evidence="7">
    <name type="scientific">Culex pipiens</name>
    <name type="common">House mosquito</name>
    <dbReference type="NCBI Taxonomy" id="7175"/>
    <lineage>
        <taxon>Eukaryota</taxon>
        <taxon>Metazoa</taxon>
        <taxon>Ecdysozoa</taxon>
        <taxon>Arthropoda</taxon>
        <taxon>Hexapoda</taxon>
        <taxon>Insecta</taxon>
        <taxon>Pterygota</taxon>
        <taxon>Neoptera</taxon>
        <taxon>Endopterygota</taxon>
        <taxon>Diptera</taxon>
        <taxon>Nematocera</taxon>
        <taxon>Culicoidea</taxon>
        <taxon>Culicidae</taxon>
        <taxon>Culicinae</taxon>
        <taxon>Culicini</taxon>
        <taxon>Culex</taxon>
        <taxon>Culex</taxon>
    </lineage>
</organism>
<evidence type="ECO:0000256" key="6">
    <source>
        <dbReference type="SAM" id="MobiDB-lite"/>
    </source>
</evidence>
<dbReference type="GO" id="GO:0005930">
    <property type="term" value="C:axoneme"/>
    <property type="evidence" value="ECO:0007669"/>
    <property type="project" value="InterPro"/>
</dbReference>
<feature type="coiled-coil region" evidence="5">
    <location>
        <begin position="683"/>
        <end position="710"/>
    </location>
</feature>
<dbReference type="GO" id="GO:0060285">
    <property type="term" value="P:cilium-dependent cell motility"/>
    <property type="evidence" value="ECO:0007669"/>
    <property type="project" value="TreeGrafter"/>
</dbReference>